<feature type="transmembrane region" description="Helical" evidence="10">
    <location>
        <begin position="58"/>
        <end position="80"/>
    </location>
</feature>
<proteinExistence type="inferred from homology"/>
<dbReference type="InterPro" id="IPR029044">
    <property type="entry name" value="Nucleotide-diphossugar_trans"/>
</dbReference>
<evidence type="ECO:0000256" key="7">
    <source>
        <dbReference type="ARBA" id="ARBA00022989"/>
    </source>
</evidence>
<keyword evidence="9" id="KW-0325">Glycoprotein</keyword>
<protein>
    <submittedName>
        <fullName evidence="11">CYFA0S04e03268g1_1</fullName>
    </submittedName>
</protein>
<name>A0A061ASE8_CYBFA</name>
<dbReference type="AlphaFoldDB" id="A0A061ASE8"/>
<keyword evidence="4" id="KW-0808">Transferase</keyword>
<dbReference type="VEuPathDB" id="FungiDB:BON22_2400"/>
<evidence type="ECO:0000256" key="1">
    <source>
        <dbReference type="ARBA" id="ARBA00004606"/>
    </source>
</evidence>
<dbReference type="Pfam" id="PF11051">
    <property type="entry name" value="Mannosyl_trans3"/>
    <property type="match status" value="1"/>
</dbReference>
<reference evidence="11" key="1">
    <citation type="journal article" date="2014" name="Genome Announc.">
        <title>Genome sequence of the yeast Cyberlindnera fabianii (Hansenula fabianii).</title>
        <authorList>
            <person name="Freel K.C."/>
            <person name="Sarilar V."/>
            <person name="Neuveglise C."/>
            <person name="Devillers H."/>
            <person name="Friedrich A."/>
            <person name="Schacherer J."/>
        </authorList>
    </citation>
    <scope>NUCLEOTIDE SEQUENCE</scope>
    <source>
        <strain evidence="11">YJS4271</strain>
    </source>
</reference>
<dbReference type="SUPFAM" id="SSF53448">
    <property type="entry name" value="Nucleotide-diphospho-sugar transferases"/>
    <property type="match status" value="1"/>
</dbReference>
<dbReference type="OrthoDB" id="430354at2759"/>
<accession>A0A061ASE8</accession>
<dbReference type="GO" id="GO:0006493">
    <property type="term" value="P:protein O-linked glycosylation"/>
    <property type="evidence" value="ECO:0007669"/>
    <property type="project" value="TreeGrafter"/>
</dbReference>
<evidence type="ECO:0000256" key="8">
    <source>
        <dbReference type="ARBA" id="ARBA00023136"/>
    </source>
</evidence>
<evidence type="ECO:0000256" key="6">
    <source>
        <dbReference type="ARBA" id="ARBA00022968"/>
    </source>
</evidence>
<dbReference type="GO" id="GO:0005794">
    <property type="term" value="C:Golgi apparatus"/>
    <property type="evidence" value="ECO:0007669"/>
    <property type="project" value="TreeGrafter"/>
</dbReference>
<evidence type="ECO:0000256" key="2">
    <source>
        <dbReference type="ARBA" id="ARBA00009105"/>
    </source>
</evidence>
<keyword evidence="5 10" id="KW-0812">Transmembrane</keyword>
<keyword evidence="7 10" id="KW-1133">Transmembrane helix</keyword>
<keyword evidence="3" id="KW-0328">Glycosyltransferase</keyword>
<dbReference type="GO" id="GO:0000033">
    <property type="term" value="F:alpha-1,3-mannosyltransferase activity"/>
    <property type="evidence" value="ECO:0007669"/>
    <property type="project" value="TreeGrafter"/>
</dbReference>
<dbReference type="InterPro" id="IPR022751">
    <property type="entry name" value="Alpha_mannosyltransferase"/>
</dbReference>
<comment type="subcellular location">
    <subcellularLocation>
        <location evidence="1">Membrane</location>
        <topology evidence="1">Single-pass type II membrane protein</topology>
    </subcellularLocation>
</comment>
<comment type="similarity">
    <text evidence="2">Belongs to the MNN1/MNT family.</text>
</comment>
<evidence type="ECO:0000256" key="4">
    <source>
        <dbReference type="ARBA" id="ARBA00022679"/>
    </source>
</evidence>
<organism evidence="11">
    <name type="scientific">Cyberlindnera fabianii</name>
    <name type="common">Yeast</name>
    <name type="synonym">Hansenula fabianii</name>
    <dbReference type="NCBI Taxonomy" id="36022"/>
    <lineage>
        <taxon>Eukaryota</taxon>
        <taxon>Fungi</taxon>
        <taxon>Dikarya</taxon>
        <taxon>Ascomycota</taxon>
        <taxon>Saccharomycotina</taxon>
        <taxon>Saccharomycetes</taxon>
        <taxon>Phaffomycetales</taxon>
        <taxon>Phaffomycetaceae</taxon>
        <taxon>Cyberlindnera</taxon>
    </lineage>
</organism>
<gene>
    <name evidence="11" type="ORF">CYFA0S_04e03268g</name>
</gene>
<evidence type="ECO:0000256" key="5">
    <source>
        <dbReference type="ARBA" id="ARBA00022692"/>
    </source>
</evidence>
<dbReference type="PhylomeDB" id="A0A061ASE8"/>
<evidence type="ECO:0000313" key="11">
    <source>
        <dbReference type="EMBL" id="CDR40085.1"/>
    </source>
</evidence>
<evidence type="ECO:0000256" key="10">
    <source>
        <dbReference type="SAM" id="Phobius"/>
    </source>
</evidence>
<evidence type="ECO:0000256" key="9">
    <source>
        <dbReference type="ARBA" id="ARBA00023180"/>
    </source>
</evidence>
<dbReference type="EMBL" id="LK052889">
    <property type="protein sequence ID" value="CDR40085.1"/>
    <property type="molecule type" value="Genomic_DNA"/>
</dbReference>
<dbReference type="GO" id="GO:0016020">
    <property type="term" value="C:membrane"/>
    <property type="evidence" value="ECO:0007669"/>
    <property type="project" value="UniProtKB-SubCell"/>
</dbReference>
<keyword evidence="8 10" id="KW-0472">Membrane</keyword>
<dbReference type="PANTHER" id="PTHR31392">
    <property type="entry name" value="ALPHA-1,3-MANNOSYLTRANSFERASE MNN1-RELATED"/>
    <property type="match status" value="1"/>
</dbReference>
<sequence>MVIRHCPSQTPTWSNYPYYLFSPKQMTLSNRVRLHLARWDQKLSHLRLYKLLRAQPRLLVLTTLCCLIVVFFASLPGSYIDAATSHINQLGVNTTALEGFSGYDALHDFFDGESAVVPEASKFVFINNKYPTPKVYSEILKEKTPEEFVAMPMDQRCQMYFEKLYQTDPDWTIHDLESGYPYNGYIFDTKDRFFEDRLNDFKKELEKEGITDEETINKLIEERNMKYQWENTYAKARQESYNSETAMSNWATHLRVFSQCYLEETMNSEQQARVNSFDEKLTCQEHEKRLFKFLTMRLPKYVRWNSEELHELPKIQNYIDNVTYTTEPTAQPGLCFMRELKNAYNGKGIAITAADKHVGELSSLILVLRAINNTLPIQIIHRGDLSEESQKALTLVSRSTSLHLERIPSFQKYIQTYFQDVRDLDIETIFPPQEIWYVDISDAVSPDDKRFITYGNKLLTLLFASFEDTVVIDTDTVPFVDITKYILESSVYKDLGAFFFKDRMLYDRMTGPEMTYFYKLLPTRLDSAFFDIPELTNHTLNNRFFGEKYKHVQESGMVAINKKRHIRSTLFINILQMWHATTTRVHGDKELFWLGFSIAGDEDYYMNKYGVGAVGSLNPNSNRLLGDETDERRSKLRSHMLCTTHPAHLSGLDDHTLLWMNSGFITCKRENEAENDIKMDLYKNIFASAEKLKETYVGPLKIEAVLVPPPQERVINNDLGEPSSGWDVMFGCGGYLYCAYDRIGGSDDPFYMGTLVEYDDKQIVLYDYLGEIWVYYDKVIRD</sequence>
<evidence type="ECO:0000256" key="3">
    <source>
        <dbReference type="ARBA" id="ARBA00022676"/>
    </source>
</evidence>
<dbReference type="PANTHER" id="PTHR31392:SF1">
    <property type="entry name" value="ALPHA-1,3-MANNOSYLTRANSFERASE MNN1-RELATED"/>
    <property type="match status" value="1"/>
</dbReference>
<keyword evidence="6" id="KW-0735">Signal-anchor</keyword>